<dbReference type="Proteomes" id="UP001283361">
    <property type="component" value="Unassembled WGS sequence"/>
</dbReference>
<name>A0AAE0YAJ3_9GAST</name>
<dbReference type="EMBL" id="JAWDGP010006604">
    <property type="protein sequence ID" value="KAK3738076.1"/>
    <property type="molecule type" value="Genomic_DNA"/>
</dbReference>
<reference evidence="2" key="1">
    <citation type="journal article" date="2023" name="G3 (Bethesda)">
        <title>A reference genome for the long-term kleptoplast-retaining sea slug Elysia crispata morphotype clarki.</title>
        <authorList>
            <person name="Eastman K.E."/>
            <person name="Pendleton A.L."/>
            <person name="Shaikh M.A."/>
            <person name="Suttiyut T."/>
            <person name="Ogas R."/>
            <person name="Tomko P."/>
            <person name="Gavelis G."/>
            <person name="Widhalm J.R."/>
            <person name="Wisecaver J.H."/>
        </authorList>
    </citation>
    <scope>NUCLEOTIDE SEQUENCE</scope>
    <source>
        <strain evidence="2">ECLA1</strain>
    </source>
</reference>
<keyword evidence="3" id="KW-1185">Reference proteome</keyword>
<sequence>MLRTEGKHPLTRVEKTAAQGTTRSRPDLLAGPSPEKTQVFSLRETWPQMFVLQADGGVNRRPVARGLFSNILGSVVESVVKSVVKSVQVIKRPKLVGPVAFSFTRP</sequence>
<evidence type="ECO:0000313" key="3">
    <source>
        <dbReference type="Proteomes" id="UP001283361"/>
    </source>
</evidence>
<gene>
    <name evidence="2" type="ORF">RRG08_064978</name>
</gene>
<proteinExistence type="predicted"/>
<organism evidence="2 3">
    <name type="scientific">Elysia crispata</name>
    <name type="common">lettuce slug</name>
    <dbReference type="NCBI Taxonomy" id="231223"/>
    <lineage>
        <taxon>Eukaryota</taxon>
        <taxon>Metazoa</taxon>
        <taxon>Spiralia</taxon>
        <taxon>Lophotrochozoa</taxon>
        <taxon>Mollusca</taxon>
        <taxon>Gastropoda</taxon>
        <taxon>Heterobranchia</taxon>
        <taxon>Euthyneura</taxon>
        <taxon>Panpulmonata</taxon>
        <taxon>Sacoglossa</taxon>
        <taxon>Placobranchoidea</taxon>
        <taxon>Plakobranchidae</taxon>
        <taxon>Elysia</taxon>
    </lineage>
</organism>
<accession>A0AAE0YAJ3</accession>
<evidence type="ECO:0000256" key="1">
    <source>
        <dbReference type="SAM" id="MobiDB-lite"/>
    </source>
</evidence>
<protein>
    <submittedName>
        <fullName evidence="2">Uncharacterized protein</fullName>
    </submittedName>
</protein>
<feature type="region of interest" description="Disordered" evidence="1">
    <location>
        <begin position="1"/>
        <end position="34"/>
    </location>
</feature>
<evidence type="ECO:0000313" key="2">
    <source>
        <dbReference type="EMBL" id="KAK3738076.1"/>
    </source>
</evidence>
<feature type="compositionally biased region" description="Basic and acidic residues" evidence="1">
    <location>
        <begin position="1"/>
        <end position="15"/>
    </location>
</feature>
<dbReference type="AlphaFoldDB" id="A0AAE0YAJ3"/>
<comment type="caution">
    <text evidence="2">The sequence shown here is derived from an EMBL/GenBank/DDBJ whole genome shotgun (WGS) entry which is preliminary data.</text>
</comment>